<dbReference type="PROSITE" id="PS51186">
    <property type="entry name" value="GNAT"/>
    <property type="match status" value="1"/>
</dbReference>
<dbReference type="Gene3D" id="3.40.630.30">
    <property type="match status" value="1"/>
</dbReference>
<dbReference type="Pfam" id="PF00583">
    <property type="entry name" value="Acetyltransf_1"/>
    <property type="match status" value="1"/>
</dbReference>
<sequence length="166" mass="17730">MLASDIPAVMRIQAECYPPAMLESEEVFRARLALTPATCWIWAPAPDSAAAYLFSYPSNKDAITPLGSPFKLASAPDCLYLHDLAVAPGARGQRAANLLVAAALGHARAANLGWSALVSAQQSQAFWGSLGYNAVEVRHSPAKENLDSYQVAGSQHTAVYMLQKLT</sequence>
<dbReference type="PATRIC" id="fig|279113.9.peg.2298"/>
<dbReference type="AlphaFoldDB" id="A0A127Q3N2"/>
<dbReference type="InterPro" id="IPR000182">
    <property type="entry name" value="GNAT_dom"/>
</dbReference>
<name>A0A127Q3N2_9BURK</name>
<keyword evidence="2" id="KW-0808">Transferase</keyword>
<proteinExistence type="predicted"/>
<dbReference type="Proteomes" id="UP000074561">
    <property type="component" value="Chromosome"/>
</dbReference>
<dbReference type="STRING" id="279113.CPter91_2325"/>
<evidence type="ECO:0000259" key="1">
    <source>
        <dbReference type="PROSITE" id="PS51186"/>
    </source>
</evidence>
<dbReference type="KEGG" id="cpra:CPter91_2325"/>
<organism evidence="2 3">
    <name type="scientific">Collimonas pratensis</name>
    <dbReference type="NCBI Taxonomy" id="279113"/>
    <lineage>
        <taxon>Bacteria</taxon>
        <taxon>Pseudomonadati</taxon>
        <taxon>Pseudomonadota</taxon>
        <taxon>Betaproteobacteria</taxon>
        <taxon>Burkholderiales</taxon>
        <taxon>Oxalobacteraceae</taxon>
        <taxon>Collimonas</taxon>
    </lineage>
</organism>
<dbReference type="SUPFAM" id="SSF55729">
    <property type="entry name" value="Acyl-CoA N-acyltransferases (Nat)"/>
    <property type="match status" value="1"/>
</dbReference>
<accession>A0A127Q3N2</accession>
<dbReference type="EMBL" id="CP013234">
    <property type="protein sequence ID" value="AMP04688.1"/>
    <property type="molecule type" value="Genomic_DNA"/>
</dbReference>
<evidence type="ECO:0000313" key="3">
    <source>
        <dbReference type="Proteomes" id="UP000074561"/>
    </source>
</evidence>
<gene>
    <name evidence="2" type="ORF">CPter91_2325</name>
</gene>
<feature type="domain" description="N-acetyltransferase" evidence="1">
    <location>
        <begin position="1"/>
        <end position="166"/>
    </location>
</feature>
<dbReference type="GO" id="GO:0016747">
    <property type="term" value="F:acyltransferase activity, transferring groups other than amino-acyl groups"/>
    <property type="evidence" value="ECO:0007669"/>
    <property type="project" value="InterPro"/>
</dbReference>
<reference evidence="2 3" key="1">
    <citation type="submission" date="2015-11" db="EMBL/GenBank/DDBJ databases">
        <title>Exploring the genomic traits of fungus-feeding bacterial genus Collimonas.</title>
        <authorList>
            <person name="Song C."/>
            <person name="Schmidt R."/>
            <person name="de Jager V."/>
            <person name="Krzyzanowska D."/>
            <person name="Jongedijk E."/>
            <person name="Cankar K."/>
            <person name="Beekwilder J."/>
            <person name="van Veen A."/>
            <person name="de Boer W."/>
            <person name="van Veen J.A."/>
            <person name="Garbeva P."/>
        </authorList>
    </citation>
    <scope>NUCLEOTIDE SEQUENCE [LARGE SCALE GENOMIC DNA]</scope>
    <source>
        <strain evidence="2 3">Ter91</strain>
    </source>
</reference>
<dbReference type="InterPro" id="IPR016181">
    <property type="entry name" value="Acyl_CoA_acyltransferase"/>
</dbReference>
<protein>
    <submittedName>
        <fullName evidence="2">Acetyltransferase family protein</fullName>
    </submittedName>
</protein>
<evidence type="ECO:0000313" key="2">
    <source>
        <dbReference type="EMBL" id="AMP04688.1"/>
    </source>
</evidence>